<dbReference type="EMBL" id="AMBO01000256">
    <property type="protein sequence ID" value="EKD03355.1"/>
    <property type="molecule type" value="Genomic_DNA"/>
</dbReference>
<protein>
    <submittedName>
        <fullName evidence="7">Membrane transporter (Predicted)</fullName>
    </submittedName>
</protein>
<keyword evidence="8" id="KW-1185">Reference proteome</keyword>
<feature type="transmembrane region" description="Helical" evidence="6">
    <location>
        <begin position="344"/>
        <end position="364"/>
    </location>
</feature>
<dbReference type="InterPro" id="IPR051617">
    <property type="entry name" value="UNC-93-like_regulator"/>
</dbReference>
<feature type="compositionally biased region" description="Polar residues" evidence="5">
    <location>
        <begin position="45"/>
        <end position="54"/>
    </location>
</feature>
<feature type="transmembrane region" description="Helical" evidence="6">
    <location>
        <begin position="72"/>
        <end position="92"/>
    </location>
</feature>
<evidence type="ECO:0000313" key="8">
    <source>
        <dbReference type="Proteomes" id="UP000006757"/>
    </source>
</evidence>
<dbReference type="AlphaFoldDB" id="K1VGV6"/>
<keyword evidence="3 6" id="KW-1133">Transmembrane helix</keyword>
<dbReference type="InterPro" id="IPR036259">
    <property type="entry name" value="MFS_trans_sf"/>
</dbReference>
<evidence type="ECO:0000313" key="7">
    <source>
        <dbReference type="EMBL" id="EKD03355.1"/>
    </source>
</evidence>
<gene>
    <name evidence="7" type="ORF">A1Q2_02335</name>
</gene>
<sequence>MVERKCRQNCLRLVLPRAKRLSVVATFPGSKFVVRVPDAGHQKHVTSGQESTGCSGRDTAGGQRSGIRWVHVIYLAITGLGAGGGQANSALLSGIQNSLGNGVFGVCSFFVPLILRYCNVRWFLVIGPTGYAVYIAGLMYFQARGEMVFPLVLSVYWGMGSSLVWVSTTYISMAYATRKEKGHFINNQWLGLASGSLVGAAVAFGANIHKSKAAGVSQGVLGAWLAIHLCAALAAFFFILPSDRVKTKDGSTIPAGSMIMGDLSFMQTLREMAGTWVSPKVLLVALAMFSDFWLVFVGSYNARNFSLRARSLNTLLYWAIQIPAAEALSRLLDRKGWTNRQRGAAGFCTLFVMVCASWFGYYLWQGLNIESASMKNKIEVIDWADGTAYVKGLVVYLIFGLSYPSEYSSATPLTFSLPRRARVLLLDAGVRGLAPYDLLLWHLQGSPGYRPVSGVRHPNYLENVDPEPTAVTEDVDSDIQEIKERGLEKV</sequence>
<dbReference type="OMA" id="YVICALT"/>
<dbReference type="OrthoDB" id="196103at2759"/>
<accession>K1VGV6</accession>
<dbReference type="HOGENOM" id="CLU_556898_0_0_1"/>
<feature type="transmembrane region" description="Helical" evidence="6">
    <location>
        <begin position="122"/>
        <end position="143"/>
    </location>
</feature>
<organism evidence="7 8">
    <name type="scientific">Trichosporon asahii var. asahii (strain CBS 8904)</name>
    <name type="common">Yeast</name>
    <dbReference type="NCBI Taxonomy" id="1220162"/>
    <lineage>
        <taxon>Eukaryota</taxon>
        <taxon>Fungi</taxon>
        <taxon>Dikarya</taxon>
        <taxon>Basidiomycota</taxon>
        <taxon>Agaricomycotina</taxon>
        <taxon>Tremellomycetes</taxon>
        <taxon>Trichosporonales</taxon>
        <taxon>Trichosporonaceae</taxon>
        <taxon>Trichosporon</taxon>
    </lineage>
</organism>
<name>K1VGV6_TRIAC</name>
<feature type="transmembrane region" description="Helical" evidence="6">
    <location>
        <begin position="221"/>
        <end position="240"/>
    </location>
</feature>
<dbReference type="SUPFAM" id="SSF103473">
    <property type="entry name" value="MFS general substrate transporter"/>
    <property type="match status" value="1"/>
</dbReference>
<keyword evidence="4 6" id="KW-0472">Membrane</keyword>
<dbReference type="PANTHER" id="PTHR23294">
    <property type="entry name" value="ET TRANSLATION PRODUCT-RELATED"/>
    <property type="match status" value="1"/>
</dbReference>
<keyword evidence="2 6" id="KW-0812">Transmembrane</keyword>
<dbReference type="GO" id="GO:0016020">
    <property type="term" value="C:membrane"/>
    <property type="evidence" value="ECO:0007669"/>
    <property type="project" value="UniProtKB-SubCell"/>
</dbReference>
<comment type="subcellular location">
    <subcellularLocation>
        <location evidence="1">Membrane</location>
        <topology evidence="1">Multi-pass membrane protein</topology>
    </subcellularLocation>
</comment>
<proteinExistence type="predicted"/>
<evidence type="ECO:0000256" key="6">
    <source>
        <dbReference type="SAM" id="Phobius"/>
    </source>
</evidence>
<evidence type="ECO:0000256" key="1">
    <source>
        <dbReference type="ARBA" id="ARBA00004141"/>
    </source>
</evidence>
<dbReference type="PANTHER" id="PTHR23294:SF59">
    <property type="entry name" value="UNC93-LIKE PROTEIN C922.05C"/>
    <property type="match status" value="1"/>
</dbReference>
<feature type="transmembrane region" description="Helical" evidence="6">
    <location>
        <begin position="98"/>
        <end position="115"/>
    </location>
</feature>
<evidence type="ECO:0000256" key="4">
    <source>
        <dbReference type="ARBA" id="ARBA00023136"/>
    </source>
</evidence>
<comment type="caution">
    <text evidence="7">The sequence shown here is derived from an EMBL/GenBank/DDBJ whole genome shotgun (WGS) entry which is preliminary data.</text>
</comment>
<feature type="transmembrane region" description="Helical" evidence="6">
    <location>
        <begin position="189"/>
        <end position="209"/>
    </location>
</feature>
<dbReference type="Pfam" id="PF05978">
    <property type="entry name" value="UNC-93"/>
    <property type="match status" value="1"/>
</dbReference>
<dbReference type="InParanoid" id="K1VGV6"/>
<dbReference type="InterPro" id="IPR010291">
    <property type="entry name" value="Ion_channel_UNC-93"/>
</dbReference>
<evidence type="ECO:0000256" key="3">
    <source>
        <dbReference type="ARBA" id="ARBA00022989"/>
    </source>
</evidence>
<evidence type="ECO:0000256" key="2">
    <source>
        <dbReference type="ARBA" id="ARBA00022692"/>
    </source>
</evidence>
<dbReference type="Proteomes" id="UP000006757">
    <property type="component" value="Unassembled WGS sequence"/>
</dbReference>
<dbReference type="eggNOG" id="KOG3098">
    <property type="taxonomic scope" value="Eukaryota"/>
</dbReference>
<feature type="transmembrane region" description="Helical" evidence="6">
    <location>
        <begin position="155"/>
        <end position="177"/>
    </location>
</feature>
<feature type="region of interest" description="Disordered" evidence="5">
    <location>
        <begin position="43"/>
        <end position="62"/>
    </location>
</feature>
<reference evidence="7 8" key="1">
    <citation type="journal article" date="2012" name="Eukaryot. Cell">
        <title>Genome sequence of the Trichosporon asahii environmental strain CBS 8904.</title>
        <authorList>
            <person name="Yang R.Y."/>
            <person name="Li H.T."/>
            <person name="Zhu H."/>
            <person name="Zhou G.P."/>
            <person name="Wang M."/>
            <person name="Wang L."/>
        </authorList>
    </citation>
    <scope>NUCLEOTIDE SEQUENCE [LARGE SCALE GENOMIC DNA]</scope>
    <source>
        <strain evidence="7 8">CBS 8904</strain>
    </source>
</reference>
<evidence type="ECO:0000256" key="5">
    <source>
        <dbReference type="SAM" id="MobiDB-lite"/>
    </source>
</evidence>